<keyword evidence="1" id="KW-0560">Oxidoreductase</keyword>
<dbReference type="InterPro" id="IPR006140">
    <property type="entry name" value="D-isomer_DH_NAD-bd"/>
</dbReference>
<organism evidence="4 5">
    <name type="scientific">Flintibacter faecis</name>
    <dbReference type="NCBI Taxonomy" id="2763047"/>
    <lineage>
        <taxon>Bacteria</taxon>
        <taxon>Bacillati</taxon>
        <taxon>Bacillota</taxon>
        <taxon>Clostridia</taxon>
        <taxon>Eubacteriales</taxon>
        <taxon>Flintibacter</taxon>
    </lineage>
</organism>
<dbReference type="RefSeq" id="WP_186878682.1">
    <property type="nucleotide sequence ID" value="NZ_JACOPN010000005.1"/>
</dbReference>
<feature type="domain" description="D-isomer specific 2-hydroxyacid dehydrogenase NAD-binding" evidence="3">
    <location>
        <begin position="102"/>
        <end position="276"/>
    </location>
</feature>
<dbReference type="GO" id="GO:0051287">
    <property type="term" value="F:NAD binding"/>
    <property type="evidence" value="ECO:0007669"/>
    <property type="project" value="InterPro"/>
</dbReference>
<proteinExistence type="predicted"/>
<dbReference type="PANTHER" id="PTHR43333:SF1">
    <property type="entry name" value="D-ISOMER SPECIFIC 2-HYDROXYACID DEHYDROGENASE NAD-BINDING DOMAIN-CONTAINING PROTEIN"/>
    <property type="match status" value="1"/>
</dbReference>
<dbReference type="Proteomes" id="UP000602260">
    <property type="component" value="Unassembled WGS sequence"/>
</dbReference>
<dbReference type="GO" id="GO:0016491">
    <property type="term" value="F:oxidoreductase activity"/>
    <property type="evidence" value="ECO:0007669"/>
    <property type="project" value="UniProtKB-KW"/>
</dbReference>
<dbReference type="SUPFAM" id="SSF51735">
    <property type="entry name" value="NAD(P)-binding Rossmann-fold domains"/>
    <property type="match status" value="1"/>
</dbReference>
<dbReference type="CDD" id="cd05300">
    <property type="entry name" value="2-Hacid_dh_1"/>
    <property type="match status" value="1"/>
</dbReference>
<reference evidence="4" key="1">
    <citation type="submission" date="2020-08" db="EMBL/GenBank/DDBJ databases">
        <title>Genome public.</title>
        <authorList>
            <person name="Liu C."/>
            <person name="Sun Q."/>
        </authorList>
    </citation>
    <scope>NUCLEOTIDE SEQUENCE</scope>
    <source>
        <strain evidence="4">BX5</strain>
    </source>
</reference>
<dbReference type="SUPFAM" id="SSF52283">
    <property type="entry name" value="Formate/glycerate dehydrogenase catalytic domain-like"/>
    <property type="match status" value="1"/>
</dbReference>
<dbReference type="Pfam" id="PF02826">
    <property type="entry name" value="2-Hacid_dh_C"/>
    <property type="match status" value="1"/>
</dbReference>
<dbReference type="Gene3D" id="3.40.50.720">
    <property type="entry name" value="NAD(P)-binding Rossmann-like Domain"/>
    <property type="match status" value="2"/>
</dbReference>
<comment type="caution">
    <text evidence="4">The sequence shown here is derived from an EMBL/GenBank/DDBJ whole genome shotgun (WGS) entry which is preliminary data.</text>
</comment>
<dbReference type="AlphaFoldDB" id="A0A8J6J4B2"/>
<evidence type="ECO:0000259" key="3">
    <source>
        <dbReference type="Pfam" id="PF02826"/>
    </source>
</evidence>
<name>A0A8J6J4B2_9FIRM</name>
<keyword evidence="5" id="KW-1185">Reference proteome</keyword>
<dbReference type="InterPro" id="IPR036291">
    <property type="entry name" value="NAD(P)-bd_dom_sf"/>
</dbReference>
<protein>
    <submittedName>
        <fullName evidence="4">D-2-hydroxyacid dehydrogenase</fullName>
    </submittedName>
</protein>
<keyword evidence="2" id="KW-0520">NAD</keyword>
<evidence type="ECO:0000313" key="5">
    <source>
        <dbReference type="Proteomes" id="UP000602260"/>
    </source>
</evidence>
<dbReference type="EMBL" id="JACOPN010000005">
    <property type="protein sequence ID" value="MBC5717459.1"/>
    <property type="molecule type" value="Genomic_DNA"/>
</dbReference>
<evidence type="ECO:0000313" key="4">
    <source>
        <dbReference type="EMBL" id="MBC5717459.1"/>
    </source>
</evidence>
<dbReference type="PANTHER" id="PTHR43333">
    <property type="entry name" value="2-HACID_DH_C DOMAIN-CONTAINING PROTEIN"/>
    <property type="match status" value="1"/>
</dbReference>
<evidence type="ECO:0000256" key="2">
    <source>
        <dbReference type="ARBA" id="ARBA00023027"/>
    </source>
</evidence>
<evidence type="ECO:0000256" key="1">
    <source>
        <dbReference type="ARBA" id="ARBA00023002"/>
    </source>
</evidence>
<accession>A0A8J6J4B2</accession>
<sequence>MQEVILNLLPVTEEEKGEFAAIAPRAEHIYTSGSAVTAEELARATVIFGWPRPERLAQAKSLRWFQTMWAGTDEYAGHIPAGAKFTSSSGSNQVSVAEHILASLLAVCRRLPVYRDSQRLHQWKDRGRMKCVRGSTVLVVGAGHIGSTFAAMCQGLGAHTLGLKRTVHGPVEGFDQVFPMERLDDLLPQADIVVLVVPHSPQTAGLMNEDRLRRMKEGAILISSGRGSVLDQEALARVMGEGRLWGAALDVTTPEPLPQDSPLWDIPDLLITPHVAGGMRLEITRRTCVEMAQDNLKRYLAGEPLENLVEG</sequence>
<gene>
    <name evidence="4" type="ORF">H8S55_09020</name>
</gene>